<dbReference type="OrthoDB" id="4519985at2"/>
<name>A0A372LZ02_9ACTN</name>
<comment type="caution">
    <text evidence="2">The sequence shown here is derived from an EMBL/GenBank/DDBJ whole genome shotgun (WGS) entry which is preliminary data.</text>
</comment>
<evidence type="ECO:0008006" key="4">
    <source>
        <dbReference type="Google" id="ProtNLM"/>
    </source>
</evidence>
<evidence type="ECO:0000256" key="1">
    <source>
        <dbReference type="SAM" id="MobiDB-lite"/>
    </source>
</evidence>
<feature type="region of interest" description="Disordered" evidence="1">
    <location>
        <begin position="87"/>
        <end position="114"/>
    </location>
</feature>
<organism evidence="2 3">
    <name type="scientific">Streptomyces triticagri</name>
    <dbReference type="NCBI Taxonomy" id="2293568"/>
    <lineage>
        <taxon>Bacteria</taxon>
        <taxon>Bacillati</taxon>
        <taxon>Actinomycetota</taxon>
        <taxon>Actinomycetes</taxon>
        <taxon>Kitasatosporales</taxon>
        <taxon>Streptomycetaceae</taxon>
        <taxon>Streptomyces</taxon>
    </lineage>
</organism>
<protein>
    <recommendedName>
        <fullName evidence="4">Major capsid protein</fullName>
    </recommendedName>
</protein>
<dbReference type="NCBIfam" id="NF033847">
    <property type="entry name" value="MCP_Sipho"/>
    <property type="match status" value="1"/>
</dbReference>
<proteinExistence type="predicted"/>
<evidence type="ECO:0000313" key="2">
    <source>
        <dbReference type="EMBL" id="RFU83600.1"/>
    </source>
</evidence>
<dbReference type="InterPro" id="IPR047790">
    <property type="entry name" value="MCP_Sipho"/>
</dbReference>
<dbReference type="EMBL" id="QUAK01000194">
    <property type="protein sequence ID" value="RFU83600.1"/>
    <property type="molecule type" value="Genomic_DNA"/>
</dbReference>
<accession>A0A372LZ02</accession>
<dbReference type="RefSeq" id="WP_128558756.1">
    <property type="nucleotide sequence ID" value="NZ_QUAK01000194.1"/>
</dbReference>
<dbReference type="AlphaFoldDB" id="A0A372LZ02"/>
<dbReference type="Proteomes" id="UP000263094">
    <property type="component" value="Unassembled WGS sequence"/>
</dbReference>
<keyword evidence="3" id="KW-1185">Reference proteome</keyword>
<reference evidence="2 3" key="1">
    <citation type="submission" date="2018-08" db="EMBL/GenBank/DDBJ databases">
        <title>Isolation, diversity and antifungal activity of Actinobacteria from wheat.</title>
        <authorList>
            <person name="Han C."/>
        </authorList>
    </citation>
    <scope>NUCLEOTIDE SEQUENCE [LARGE SCALE GENOMIC DNA]</scope>
    <source>
        <strain evidence="2 3">NEAU-YY421</strain>
    </source>
</reference>
<sequence>MNLAELLARLAAITDADERTTAIGEALTGENAPTAHDLQAWATEHLESGDEIEDAVLDSFDALSTAIEQRMDAADARAERLGKAAERLDSLTTRGQDNADTDPAADTGSDEAAVVAEAEQIAADAPEPATAAAGAELAVRPQRPAVPLGHQRGTPPAPETPAGAIESFSLVAAAEVPGFSSGQALTDLTDFGRAWEQRMMPVITSGSGTGRQRVGIARIKRTLPEEFTISSGKGDEVQRVLEHATNEARLEGGSLTAAGGWCAPSERLYDLCPLRITQEGLISLPQVTARRGGIEYQADFDWAAIWGSVGFYLTEAEAIAGTEKTCNEVPCEPDPVECRMDISGVCLRSSILAERGYPERIRAFTEGALAIHAHQMNARKLAKMEELSTAVTIPGPAAPNPGAAVADPHGPGAVESLLSILELQVQYQRYRDRLSQNATLEMVAPYWLRGILKSDLRKKLGIDNRWSISDAQLDTYLRNAGVNPQWVYDWQDAYADEDDTGFGGAAAPTVWPTQVKVLLYPAGTFFQLTADVITLDGVYDHASLIQNMYTSLFTEEGWQVCSRCGTSYVLTIDLCANGLSGSHQSVTCAAAP</sequence>
<gene>
    <name evidence="2" type="ORF">DY218_27215</name>
</gene>
<evidence type="ECO:0000313" key="3">
    <source>
        <dbReference type="Proteomes" id="UP000263094"/>
    </source>
</evidence>